<accession>A0A419V8N8</accession>
<evidence type="ECO:0000313" key="3">
    <source>
        <dbReference type="Proteomes" id="UP000285120"/>
    </source>
</evidence>
<reference evidence="2 3" key="1">
    <citation type="submission" date="2018-09" db="EMBL/GenBank/DDBJ databases">
        <title>Genomic Encyclopedia of Archaeal and Bacterial Type Strains, Phase II (KMG-II): from individual species to whole genera.</title>
        <authorList>
            <person name="Goeker M."/>
        </authorList>
    </citation>
    <scope>NUCLEOTIDE SEQUENCE [LARGE SCALE GENOMIC DNA]</scope>
    <source>
        <strain evidence="2 3">DSM 17008</strain>
    </source>
</reference>
<evidence type="ECO:0000313" key="2">
    <source>
        <dbReference type="EMBL" id="RKD76432.1"/>
    </source>
</evidence>
<dbReference type="Proteomes" id="UP000285120">
    <property type="component" value="Unassembled WGS sequence"/>
</dbReference>
<dbReference type="OrthoDB" id="48766at2"/>
<dbReference type="AlphaFoldDB" id="A0A419V8N8"/>
<gene>
    <name evidence="2" type="ORF">ATL39_0649</name>
</gene>
<protein>
    <submittedName>
        <fullName evidence="2">Uncharacterized protein DUF1659</fullName>
    </submittedName>
</protein>
<comment type="caution">
    <text evidence="2">The sequence shown here is derived from an EMBL/GenBank/DDBJ whole genome shotgun (WGS) entry which is preliminary data.</text>
</comment>
<organism evidence="2 3">
    <name type="scientific">Sinobaca qinghaiensis</name>
    <dbReference type="NCBI Taxonomy" id="342944"/>
    <lineage>
        <taxon>Bacteria</taxon>
        <taxon>Bacillati</taxon>
        <taxon>Bacillota</taxon>
        <taxon>Bacilli</taxon>
        <taxon>Bacillales</taxon>
        <taxon>Sporolactobacillaceae</taxon>
        <taxon>Sinobaca</taxon>
    </lineage>
</organism>
<dbReference type="EMBL" id="RAPK01000006">
    <property type="protein sequence ID" value="RKD76432.1"/>
    <property type="molecule type" value="Genomic_DNA"/>
</dbReference>
<name>A0A419V8N8_9BACL</name>
<sequence length="73" mass="8189">MTEIQQSRLVIEFYTGTDSTGKDTFKKKTFANISSLSEDEALAKAAASLITLQQHPMLTMIRSNEYDLDQANM</sequence>
<dbReference type="RefSeq" id="WP_120191836.1">
    <property type="nucleotide sequence ID" value="NZ_RAPK01000006.1"/>
</dbReference>
<dbReference type="Pfam" id="PF07872">
    <property type="entry name" value="DUF1659"/>
    <property type="match status" value="1"/>
</dbReference>
<proteinExistence type="predicted"/>
<evidence type="ECO:0000259" key="1">
    <source>
        <dbReference type="Pfam" id="PF07872"/>
    </source>
</evidence>
<dbReference type="InterPro" id="IPR012454">
    <property type="entry name" value="DUF1659"/>
</dbReference>
<feature type="domain" description="DUF1659" evidence="1">
    <location>
        <begin position="3"/>
        <end position="69"/>
    </location>
</feature>
<keyword evidence="3" id="KW-1185">Reference proteome</keyword>